<dbReference type="RefSeq" id="XP_807405.1">
    <property type="nucleotide sequence ID" value="XM_802312.1"/>
</dbReference>
<proteinExistence type="inferred from homology"/>
<comment type="similarity">
    <text evidence="2">Belongs to the RNase PH family.</text>
</comment>
<comment type="subcellular location">
    <subcellularLocation>
        <location evidence="1">Nucleus</location>
    </subcellularLocation>
</comment>
<keyword evidence="3" id="KW-0698">rRNA processing</keyword>
<dbReference type="Proteomes" id="UP000002296">
    <property type="component" value="Unassembled WGS sequence"/>
</dbReference>
<dbReference type="GO" id="GO:0005730">
    <property type="term" value="C:nucleolus"/>
    <property type="evidence" value="ECO:0007669"/>
    <property type="project" value="TreeGrafter"/>
</dbReference>
<dbReference type="GO" id="GO:0034475">
    <property type="term" value="P:U4 snRNA 3'-end processing"/>
    <property type="evidence" value="ECO:0007669"/>
    <property type="project" value="TreeGrafter"/>
</dbReference>
<evidence type="ECO:0000256" key="3">
    <source>
        <dbReference type="ARBA" id="ARBA00022552"/>
    </source>
</evidence>
<dbReference type="InterPro" id="IPR020568">
    <property type="entry name" value="Ribosomal_Su5_D2-typ_SF"/>
</dbReference>
<evidence type="ECO:0000256" key="1">
    <source>
        <dbReference type="ARBA" id="ARBA00004123"/>
    </source>
</evidence>
<name>Q4CZ56_TRYCC</name>
<organism evidence="7 8">
    <name type="scientific">Trypanosoma cruzi (strain CL Brener)</name>
    <dbReference type="NCBI Taxonomy" id="353153"/>
    <lineage>
        <taxon>Eukaryota</taxon>
        <taxon>Discoba</taxon>
        <taxon>Euglenozoa</taxon>
        <taxon>Kinetoplastea</taxon>
        <taxon>Metakinetoplastina</taxon>
        <taxon>Trypanosomatida</taxon>
        <taxon>Trypanosomatidae</taxon>
        <taxon>Trypanosoma</taxon>
        <taxon>Schizotrypanum</taxon>
    </lineage>
</organism>
<dbReference type="GO" id="GO:0071028">
    <property type="term" value="P:nuclear mRNA surveillance"/>
    <property type="evidence" value="ECO:0007669"/>
    <property type="project" value="TreeGrafter"/>
</dbReference>
<dbReference type="EMBL" id="AAHK01001402">
    <property type="protein sequence ID" value="EAN85554.1"/>
    <property type="molecule type" value="Genomic_DNA"/>
</dbReference>
<dbReference type="Gene3D" id="3.30.230.70">
    <property type="entry name" value="GHMP Kinase, N-terminal domain"/>
    <property type="match status" value="1"/>
</dbReference>
<keyword evidence="4" id="KW-0271">Exosome</keyword>
<evidence type="ECO:0000256" key="5">
    <source>
        <dbReference type="ARBA" id="ARBA00023242"/>
    </source>
</evidence>
<dbReference type="InParanoid" id="Q4CZ56"/>
<evidence type="ECO:0000256" key="4">
    <source>
        <dbReference type="ARBA" id="ARBA00022835"/>
    </source>
</evidence>
<dbReference type="GeneID" id="3537622"/>
<keyword evidence="5" id="KW-0539">Nucleus</keyword>
<evidence type="ECO:0000313" key="8">
    <source>
        <dbReference type="Proteomes" id="UP000002296"/>
    </source>
</evidence>
<evidence type="ECO:0000313" key="7">
    <source>
        <dbReference type="EMBL" id="EAN85554.1"/>
    </source>
</evidence>
<comment type="caution">
    <text evidence="7">The sequence shown here is derived from an EMBL/GenBank/DDBJ whole genome shotgun (WGS) entry which is preliminary data.</text>
</comment>
<reference evidence="7 8" key="1">
    <citation type="journal article" date="2005" name="Science">
        <title>The genome sequence of Trypanosoma cruzi, etiologic agent of Chagas disease.</title>
        <authorList>
            <person name="El-Sayed N.M."/>
            <person name="Myler P.J."/>
            <person name="Bartholomeu D.C."/>
            <person name="Nilsson D."/>
            <person name="Aggarwal G."/>
            <person name="Tran A.N."/>
            <person name="Ghedin E."/>
            <person name="Worthey E.A."/>
            <person name="Delcher A.L."/>
            <person name="Blandin G."/>
            <person name="Westenberger S.J."/>
            <person name="Caler E."/>
            <person name="Cerqueira G.C."/>
            <person name="Branche C."/>
            <person name="Haas B."/>
            <person name="Anupama A."/>
            <person name="Arner E."/>
            <person name="Aslund L."/>
            <person name="Attipoe P."/>
            <person name="Bontempi E."/>
            <person name="Bringaud F."/>
            <person name="Burton P."/>
            <person name="Cadag E."/>
            <person name="Campbell D.A."/>
            <person name="Carrington M."/>
            <person name="Crabtree J."/>
            <person name="Darban H."/>
            <person name="da Silveira J.F."/>
            <person name="de Jong P."/>
            <person name="Edwards K."/>
            <person name="Englund P.T."/>
            <person name="Fazelina G."/>
            <person name="Feldblyum T."/>
            <person name="Ferella M."/>
            <person name="Frasch A.C."/>
            <person name="Gull K."/>
            <person name="Horn D."/>
            <person name="Hou L."/>
            <person name="Huang Y."/>
            <person name="Kindlund E."/>
            <person name="Klingbeil M."/>
            <person name="Kluge S."/>
            <person name="Koo H."/>
            <person name="Lacerda D."/>
            <person name="Levin M.J."/>
            <person name="Lorenzi H."/>
            <person name="Louie T."/>
            <person name="Machado C.R."/>
            <person name="McCulloch R."/>
            <person name="McKenna A."/>
            <person name="Mizuno Y."/>
            <person name="Mottram J.C."/>
            <person name="Nelson S."/>
            <person name="Ochaya S."/>
            <person name="Osoegawa K."/>
            <person name="Pai G."/>
            <person name="Parsons M."/>
            <person name="Pentony M."/>
            <person name="Pettersson U."/>
            <person name="Pop M."/>
            <person name="Ramirez J.L."/>
            <person name="Rinta J."/>
            <person name="Robertson L."/>
            <person name="Salzberg S.L."/>
            <person name="Sanchez D.O."/>
            <person name="Seyler A."/>
            <person name="Sharma R."/>
            <person name="Shetty J."/>
            <person name="Simpson A.J."/>
            <person name="Sisk E."/>
            <person name="Tammi M.T."/>
            <person name="Tarleton R."/>
            <person name="Teixeira S."/>
            <person name="Van Aken S."/>
            <person name="Vogt C."/>
            <person name="Ward P.N."/>
            <person name="Wickstead B."/>
            <person name="Wortman J."/>
            <person name="White O."/>
            <person name="Fraser C.M."/>
            <person name="Stuart K.D."/>
            <person name="Andersson B."/>
        </authorList>
    </citation>
    <scope>NUCLEOTIDE SEQUENCE [LARGE SCALE GENOMIC DNA]</scope>
    <source>
        <strain evidence="7 8">CL Brener</strain>
    </source>
</reference>
<dbReference type="PANTHER" id="PTHR11953">
    <property type="entry name" value="EXOSOME COMPLEX COMPONENT"/>
    <property type="match status" value="1"/>
</dbReference>
<dbReference type="GO" id="GO:0000176">
    <property type="term" value="C:nuclear exosome (RNase complex)"/>
    <property type="evidence" value="ECO:0007669"/>
    <property type="project" value="TreeGrafter"/>
</dbReference>
<dbReference type="KEGG" id="tcr:503653.30"/>
<dbReference type="GO" id="GO:0016075">
    <property type="term" value="P:rRNA catabolic process"/>
    <property type="evidence" value="ECO:0007669"/>
    <property type="project" value="TreeGrafter"/>
</dbReference>
<protein>
    <submittedName>
        <fullName evidence="7">Ribosomal RNA processing protein 41B, putative</fullName>
    </submittedName>
</protein>
<dbReference type="GO" id="GO:0006364">
    <property type="term" value="P:rRNA processing"/>
    <property type="evidence" value="ECO:0007669"/>
    <property type="project" value="UniProtKB-KW"/>
</dbReference>
<dbReference type="GO" id="GO:0000177">
    <property type="term" value="C:cytoplasmic exosome (RNase complex)"/>
    <property type="evidence" value="ECO:0007669"/>
    <property type="project" value="TreeGrafter"/>
</dbReference>
<dbReference type="SUPFAM" id="SSF54211">
    <property type="entry name" value="Ribosomal protein S5 domain 2-like"/>
    <property type="match status" value="1"/>
</dbReference>
<keyword evidence="8" id="KW-1185">Reference proteome</keyword>
<dbReference type="SMR" id="Q4CZ56"/>
<dbReference type="InterPro" id="IPR050080">
    <property type="entry name" value="RNase_PH"/>
</dbReference>
<dbReference type="InterPro" id="IPR001247">
    <property type="entry name" value="ExoRNase_PH_dom1"/>
</dbReference>
<dbReference type="eggNOG" id="KOG1069">
    <property type="taxonomic scope" value="Eukaryota"/>
</dbReference>
<dbReference type="Pfam" id="PF01138">
    <property type="entry name" value="RNase_PH"/>
    <property type="match status" value="1"/>
</dbReference>
<dbReference type="InterPro" id="IPR027408">
    <property type="entry name" value="PNPase/RNase_PH_dom_sf"/>
</dbReference>
<gene>
    <name evidence="7" type="ORF">Tc00.1047053503653.30</name>
</gene>
<dbReference type="PaxDb" id="353153-Q4CZ56"/>
<dbReference type="AlphaFoldDB" id="Q4CZ56"/>
<dbReference type="OMA" id="TIFTFFR"/>
<dbReference type="STRING" id="353153.Q4CZ56"/>
<dbReference type="GO" id="GO:0071051">
    <property type="term" value="P:poly(A)-dependent snoRNA 3'-end processing"/>
    <property type="evidence" value="ECO:0007669"/>
    <property type="project" value="TreeGrafter"/>
</dbReference>
<dbReference type="GO" id="GO:0003723">
    <property type="term" value="F:RNA binding"/>
    <property type="evidence" value="ECO:0007669"/>
    <property type="project" value="TreeGrafter"/>
</dbReference>
<dbReference type="PANTHER" id="PTHR11953:SF1">
    <property type="entry name" value="EXOSOME COMPLEX COMPONENT RRP46"/>
    <property type="match status" value="1"/>
</dbReference>
<sequence>MSRALLRRDGRGHREMRGKELRTSELTQFDGSAWYSQGLTTVVAAVNGPVAARQEDYRKCNVQVYVNRAVRIPRAGGTDRLCVEEQRLEQQRMDAEVEMFLTASIQAVVRLDQFPRCVLEVHVTILADDGALLSVATNALMCALLDAGVPCRTTVAAVTIVAFAPEDGSPVTAPTTTTTKAAPEASSLLSSSLPLALLLDPTRVEEVGDGVRTCATATFVLSNSVDGSNNSSGGVLVSQLQTCPRSSMHGGRMSSKDLVGMVALAERAAVSIFSFFRKCNVPLE</sequence>
<feature type="domain" description="Exoribonuclease phosphorolytic" evidence="6">
    <location>
        <begin position="15"/>
        <end position="150"/>
    </location>
</feature>
<evidence type="ECO:0000256" key="2">
    <source>
        <dbReference type="ARBA" id="ARBA00006678"/>
    </source>
</evidence>
<accession>Q4CZ56</accession>
<evidence type="ECO:0000259" key="6">
    <source>
        <dbReference type="Pfam" id="PF01138"/>
    </source>
</evidence>